<protein>
    <submittedName>
        <fullName evidence="2">Tetratricopeptide repeat-containing protein</fullName>
    </submittedName>
</protein>
<feature type="domain" description="CHAT" evidence="1">
    <location>
        <begin position="785"/>
        <end position="1046"/>
    </location>
</feature>
<dbReference type="EMBL" id="FWXV01000005">
    <property type="protein sequence ID" value="SMD18767.1"/>
    <property type="molecule type" value="Genomic_DNA"/>
</dbReference>
<dbReference type="SUPFAM" id="SSF48452">
    <property type="entry name" value="TPR-like"/>
    <property type="match status" value="1"/>
</dbReference>
<dbReference type="Proteomes" id="UP000192674">
    <property type="component" value="Unassembled WGS sequence"/>
</dbReference>
<dbReference type="RefSeq" id="WP_084430111.1">
    <property type="nucleotide sequence ID" value="NZ_FWXV01000005.1"/>
</dbReference>
<dbReference type="OrthoDB" id="3206999at2"/>
<dbReference type="Pfam" id="PF13374">
    <property type="entry name" value="TPR_10"/>
    <property type="match status" value="1"/>
</dbReference>
<accession>A0A1W2F9Y5</accession>
<evidence type="ECO:0000313" key="2">
    <source>
        <dbReference type="EMBL" id="SMD18767.1"/>
    </source>
</evidence>
<organism evidence="2 3">
    <name type="scientific">Kibdelosporangium aridum</name>
    <dbReference type="NCBI Taxonomy" id="2030"/>
    <lineage>
        <taxon>Bacteria</taxon>
        <taxon>Bacillati</taxon>
        <taxon>Actinomycetota</taxon>
        <taxon>Actinomycetes</taxon>
        <taxon>Pseudonocardiales</taxon>
        <taxon>Pseudonocardiaceae</taxon>
        <taxon>Kibdelosporangium</taxon>
    </lineage>
</organism>
<gene>
    <name evidence="2" type="ORF">SAMN05661093_05894</name>
</gene>
<reference evidence="2 3" key="1">
    <citation type="submission" date="2017-04" db="EMBL/GenBank/DDBJ databases">
        <authorList>
            <person name="Afonso C.L."/>
            <person name="Miller P.J."/>
            <person name="Scott M.A."/>
            <person name="Spackman E."/>
            <person name="Goraichik I."/>
            <person name="Dimitrov K.M."/>
            <person name="Suarez D.L."/>
            <person name="Swayne D.E."/>
        </authorList>
    </citation>
    <scope>NUCLEOTIDE SEQUENCE [LARGE SCALE GENOMIC DNA]</scope>
    <source>
        <strain evidence="2 3">DSM 43828</strain>
    </source>
</reference>
<dbReference type="Pfam" id="PF12770">
    <property type="entry name" value="CHAT"/>
    <property type="match status" value="1"/>
</dbReference>
<dbReference type="InterPro" id="IPR024983">
    <property type="entry name" value="CHAT_dom"/>
</dbReference>
<evidence type="ECO:0000313" key="3">
    <source>
        <dbReference type="Proteomes" id="UP000192674"/>
    </source>
</evidence>
<name>A0A1W2F9Y5_KIBAR</name>
<sequence>MVASHVEQALSYLDQAQSSQAQGSTDLDVVDAAVDLCRQVADSVPHDDIDRPVYLHNLSLALRLRFERAGTTEDLEHAIATSRRALETASGGDPNLSAYRHNLGMSLWLRFGRSQRREDLAEAIGIARRGMAGGEPGRTLCLTVLGLALYSRYKLSGSKPDLDEAISLIRSAVSQPALLSNLSTALLTRFESSGDPADLDEAIAAGLTAADAFPHGHPEWVRAVSGLCTSFRVRFEHARNRSDLDRSIGYGRAAVEARPSASTLGDLAVALHVLYESTGSPADLQSALDTAQAAVEVATQDDPARAEHLYTLGSALMSRYALLNEPADLDEAIGLIRSAAGAARNDRARMLAHLMGALRVRFERTGALADLDEAIATGWEAVATTKANHEHLSNLAQALLRRHGRTGTQADLDQALTLAREAHAVVPLTERTHVSNVVGQVLLARYEHSGSTTDLDGAISAFRGAASPALGPALLERYRLRGIRADLTEALAIAEDSADPHNAQSLADLAQVLRETSDLDEVISFSRAAVQATDPHDTELALRLSDLGYLLLEADEQDEAFTRFVESASVPLALPSIVVDSCWAAGSLIADSSPGRAANLMETAVRMAALSPSQPDDLVVEAASLALAAGSPSRALSLLELGHGARLSQTLGTRGDVVDLRAEYPDFARQFIDLRDQLSLPADPLSAGHADRASLAATFDATLAAIRALPGFETFLLPVEVDLSAALDGPIAVLNVSRYRSDAILVTTSGISSVPLPHLTPRAVAARVAEFHAAVESSNQEHLHAILEWLWDVAAAPVVAALGFVDTPRAGWPRMWWVAHGPLSLLPLHAAGYHYSHGESVLDRVISSYTPTIQALGHARDYSLPVPVSDALVVANLPHAVAEADAVRQHVPNSTLLTNAEGTPAAHWPTRGNVLSHIDNCAIAHFACQGTGTSLVLDDAPLRIASLVPVQLTRARLAYLSACRTPAISADPIHLPTAFQLAGYPHVIGTLWEVKDSGVTSFVAADFYSAMTTTSDSALALHQAIRGVRTDIPHLPSMWAAYQHHGA</sequence>
<dbReference type="InterPro" id="IPR011990">
    <property type="entry name" value="TPR-like_helical_dom_sf"/>
</dbReference>
<proteinExistence type="predicted"/>
<dbReference type="Gene3D" id="1.25.40.10">
    <property type="entry name" value="Tetratricopeptide repeat domain"/>
    <property type="match status" value="3"/>
</dbReference>
<evidence type="ECO:0000259" key="1">
    <source>
        <dbReference type="Pfam" id="PF12770"/>
    </source>
</evidence>
<dbReference type="AlphaFoldDB" id="A0A1W2F9Y5"/>
<keyword evidence="3" id="KW-1185">Reference proteome</keyword>